<dbReference type="Gramene" id="GBG62613">
    <property type="protein sequence ID" value="GBG62613"/>
    <property type="gene ID" value="CBR_g31249"/>
</dbReference>
<keyword evidence="4" id="KW-0106">Calcium</keyword>
<feature type="domain" description="Calponin-homology (CH)" evidence="7">
    <location>
        <begin position="401"/>
        <end position="507"/>
    </location>
</feature>
<feature type="compositionally biased region" description="Polar residues" evidence="6">
    <location>
        <begin position="992"/>
        <end position="1007"/>
    </location>
</feature>
<dbReference type="GO" id="GO:0046872">
    <property type="term" value="F:metal ion binding"/>
    <property type="evidence" value="ECO:0007669"/>
    <property type="project" value="UniProtKB-KW"/>
</dbReference>
<keyword evidence="3" id="KW-0677">Repeat</keyword>
<sequence>MAAFSGIIIFDPVLASQFTQGELRQYKSQFTSLNTSRSDVLTLEEIKEGLDKLALQNTTFDEIRRLVRDLDTCRRGGLDFESFLQFHLELLKQKKVVRLKPKITSFSALAKSTLFIKNLQGDAVIHAVDELERKAYVDHINGFLSDDPSLESRLPLDPSGSDLLDSLKDGILLCKLINVAVPGTIDERALNIKDKLNPWEKNENLTLCLNSAKAIGCSVVNIGCEDILAGKEHLVLGLISQLVKVQLLADLSVKKTPELAELLTDTEEYEELVRLPAEKVLLRWFNFHLKKAGCTREITNFSSDVKDGEAYAILLHALAPEECDLSPLEVEDPLERAKLILANAEKINCKRYVSAKAVVEGAPNLNLAFVAHVFHTRNGLHLDQSKMAVPESVHDDDVEDSREERAFRMWMNSFGVSTYVYHLFEDVRDGYAILEVIDRVAPSLVSWKRVSKPPIKLPFKRIENCNYVVELGRCMKFSLVNIAGKDFEQGNKKLILAFMWQLMRQHMLQLLCNLKQYGKGDVSDADIIRWCNQKVRAVGKATRMESFKDKTLSTGVFFLDLLGAVEPRIVNTTLVTEGKTAEDRESNAKYIISVARKLGCSIFLLWDDIVEVRPKMILTLAASIMLRSLQMKAERERVALERAMQERAGEIRGNNKGTEANEETGEAAAVENGEGSPVTAGGTGSMRTTPSPTCSSPFVNGEVTASNSGESTPGGTKPVAAMTIAGVLPGHRRAASQIVGGIAARWSSGGLSKGSPNEPSEDKPSLAEKIASLRLKGEPEVSLGSQDKELLQRLAVARFSPAAAAPASSAPISVPLHPSHARSLNLVCRSQPVSPMLRPVSARTRSRSPCRSPMLRSASGRPLVPSASTTPPGGSSAMSSVMQSVLERKLLEVASVASNGVLENDPSDRSADSASNGSNGNTSKIAAAPADCVEPSLGKSERDYLERSATGHARSASFSVGSYRSSSFSSFRSPAPIPYSSPMFGPVRTPFIHSSSNSQSRKTPPRS</sequence>
<dbReference type="OMA" id="TVNHLYV"/>
<dbReference type="OrthoDB" id="431378at2759"/>
<dbReference type="FunFam" id="1.10.418.10:FF:000031">
    <property type="entry name" value="Fimbrin-2 like"/>
    <property type="match status" value="1"/>
</dbReference>
<feature type="compositionally biased region" description="Low complexity" evidence="6">
    <location>
        <begin position="666"/>
        <end position="675"/>
    </location>
</feature>
<dbReference type="InterPro" id="IPR011992">
    <property type="entry name" value="EF-hand-dom_pair"/>
</dbReference>
<dbReference type="InterPro" id="IPR001715">
    <property type="entry name" value="CH_dom"/>
</dbReference>
<feature type="compositionally biased region" description="Polar residues" evidence="6">
    <location>
        <begin position="685"/>
        <end position="714"/>
    </location>
</feature>
<comment type="subunit">
    <text evidence="1">Interacts with F-actin.</text>
</comment>
<keyword evidence="9" id="KW-1185">Reference proteome</keyword>
<feature type="compositionally biased region" description="Low complexity" evidence="6">
    <location>
        <begin position="954"/>
        <end position="973"/>
    </location>
</feature>
<dbReference type="InterPro" id="IPR039959">
    <property type="entry name" value="Fimbrin/Plastin"/>
</dbReference>
<dbReference type="GO" id="GO:0051015">
    <property type="term" value="F:actin filament binding"/>
    <property type="evidence" value="ECO:0007669"/>
    <property type="project" value="InterPro"/>
</dbReference>
<dbReference type="PANTHER" id="PTHR19961">
    <property type="entry name" value="FIMBRIN/PLASTIN"/>
    <property type="match status" value="1"/>
</dbReference>
<dbReference type="PANTHER" id="PTHR19961:SF18">
    <property type="entry name" value="FI19014P1"/>
    <property type="match status" value="1"/>
</dbReference>
<keyword evidence="5" id="KW-0009">Actin-binding</keyword>
<evidence type="ECO:0000313" key="8">
    <source>
        <dbReference type="EMBL" id="GBG62613.1"/>
    </source>
</evidence>
<accession>A0A388JY23</accession>
<dbReference type="Proteomes" id="UP000265515">
    <property type="component" value="Unassembled WGS sequence"/>
</dbReference>
<dbReference type="Pfam" id="PF00307">
    <property type="entry name" value="CH"/>
    <property type="match status" value="4"/>
</dbReference>
<dbReference type="SUPFAM" id="SSF47576">
    <property type="entry name" value="Calponin-homology domain, CH-domain"/>
    <property type="match status" value="1"/>
</dbReference>
<dbReference type="SMART" id="SM00033">
    <property type="entry name" value="CH"/>
    <property type="match status" value="4"/>
</dbReference>
<evidence type="ECO:0000259" key="7">
    <source>
        <dbReference type="PROSITE" id="PS50021"/>
    </source>
</evidence>
<dbReference type="STRING" id="69332.A0A388JY23"/>
<organism evidence="8 9">
    <name type="scientific">Chara braunii</name>
    <name type="common">Braun's stonewort</name>
    <dbReference type="NCBI Taxonomy" id="69332"/>
    <lineage>
        <taxon>Eukaryota</taxon>
        <taxon>Viridiplantae</taxon>
        <taxon>Streptophyta</taxon>
        <taxon>Charophyceae</taxon>
        <taxon>Charales</taxon>
        <taxon>Characeae</taxon>
        <taxon>Chara</taxon>
    </lineage>
</organism>
<dbReference type="PROSITE" id="PS50021">
    <property type="entry name" value="CH"/>
    <property type="match status" value="4"/>
</dbReference>
<feature type="region of interest" description="Disordered" evidence="6">
    <location>
        <begin position="650"/>
        <end position="717"/>
    </location>
</feature>
<feature type="region of interest" description="Disordered" evidence="6">
    <location>
        <begin position="901"/>
        <end position="1007"/>
    </location>
</feature>
<dbReference type="GO" id="GO:0032432">
    <property type="term" value="C:actin filament bundle"/>
    <property type="evidence" value="ECO:0007669"/>
    <property type="project" value="TreeGrafter"/>
</dbReference>
<dbReference type="FunFam" id="1.10.418.10:FF:000010">
    <property type="entry name" value="Plastin-3 isoform 1"/>
    <property type="match status" value="1"/>
</dbReference>
<dbReference type="Gene3D" id="1.10.418.10">
    <property type="entry name" value="Calponin-like domain"/>
    <property type="match status" value="4"/>
</dbReference>
<dbReference type="AlphaFoldDB" id="A0A388JY23"/>
<feature type="region of interest" description="Disordered" evidence="6">
    <location>
        <begin position="836"/>
        <end position="881"/>
    </location>
</feature>
<protein>
    <recommendedName>
        <fullName evidence="7">Calponin-homology (CH) domain-containing protein</fullName>
    </recommendedName>
</protein>
<comment type="caution">
    <text evidence="8">The sequence shown here is derived from an EMBL/GenBank/DDBJ whole genome shotgun (WGS) entry which is preliminary data.</text>
</comment>
<evidence type="ECO:0000313" key="9">
    <source>
        <dbReference type="Proteomes" id="UP000265515"/>
    </source>
</evidence>
<dbReference type="GO" id="GO:0005884">
    <property type="term" value="C:actin filament"/>
    <property type="evidence" value="ECO:0007669"/>
    <property type="project" value="TreeGrafter"/>
</dbReference>
<evidence type="ECO:0000256" key="4">
    <source>
        <dbReference type="ARBA" id="ARBA00022837"/>
    </source>
</evidence>
<evidence type="ECO:0000256" key="1">
    <source>
        <dbReference type="ARBA" id="ARBA00011385"/>
    </source>
</evidence>
<feature type="domain" description="Calponin-homology (CH)" evidence="7">
    <location>
        <begin position="521"/>
        <end position="629"/>
    </location>
</feature>
<feature type="compositionally biased region" description="Low complexity" evidence="6">
    <location>
        <begin position="865"/>
        <end position="877"/>
    </location>
</feature>
<feature type="domain" description="Calponin-homology (CH)" evidence="7">
    <location>
        <begin position="275"/>
        <end position="378"/>
    </location>
</feature>
<dbReference type="FunFam" id="1.10.418.10:FF:000042">
    <property type="entry name" value="Fimbrin, putative"/>
    <property type="match status" value="1"/>
</dbReference>
<evidence type="ECO:0000256" key="5">
    <source>
        <dbReference type="ARBA" id="ARBA00023203"/>
    </source>
</evidence>
<evidence type="ECO:0000256" key="2">
    <source>
        <dbReference type="ARBA" id="ARBA00022723"/>
    </source>
</evidence>
<reference evidence="8 9" key="1">
    <citation type="journal article" date="2018" name="Cell">
        <title>The Chara Genome: Secondary Complexity and Implications for Plant Terrestrialization.</title>
        <authorList>
            <person name="Nishiyama T."/>
            <person name="Sakayama H."/>
            <person name="Vries J.D."/>
            <person name="Buschmann H."/>
            <person name="Saint-Marcoux D."/>
            <person name="Ullrich K.K."/>
            <person name="Haas F.B."/>
            <person name="Vanderstraeten L."/>
            <person name="Becker D."/>
            <person name="Lang D."/>
            <person name="Vosolsobe S."/>
            <person name="Rombauts S."/>
            <person name="Wilhelmsson P.K.I."/>
            <person name="Janitza P."/>
            <person name="Kern R."/>
            <person name="Heyl A."/>
            <person name="Rumpler F."/>
            <person name="Villalobos L.I.A.C."/>
            <person name="Clay J.M."/>
            <person name="Skokan R."/>
            <person name="Toyoda A."/>
            <person name="Suzuki Y."/>
            <person name="Kagoshima H."/>
            <person name="Schijlen E."/>
            <person name="Tajeshwar N."/>
            <person name="Catarino B."/>
            <person name="Hetherington A.J."/>
            <person name="Saltykova A."/>
            <person name="Bonnot C."/>
            <person name="Breuninger H."/>
            <person name="Symeonidi A."/>
            <person name="Radhakrishnan G.V."/>
            <person name="Van Nieuwerburgh F."/>
            <person name="Deforce D."/>
            <person name="Chang C."/>
            <person name="Karol K.G."/>
            <person name="Hedrich R."/>
            <person name="Ulvskov P."/>
            <person name="Glockner G."/>
            <person name="Delwiche C.F."/>
            <person name="Petrasek J."/>
            <person name="Van de Peer Y."/>
            <person name="Friml J."/>
            <person name="Beilby M."/>
            <person name="Dolan L."/>
            <person name="Kohara Y."/>
            <person name="Sugano S."/>
            <person name="Fujiyama A."/>
            <person name="Delaux P.-M."/>
            <person name="Quint M."/>
            <person name="TheiBen G."/>
            <person name="Hagemann M."/>
            <person name="Harholt J."/>
            <person name="Dunand C."/>
            <person name="Zachgo S."/>
            <person name="Langdale J."/>
            <person name="Maumus F."/>
            <person name="Straeten D.V.D."/>
            <person name="Gould S.B."/>
            <person name="Rensing S.A."/>
        </authorList>
    </citation>
    <scope>NUCLEOTIDE SEQUENCE [LARGE SCALE GENOMIC DNA]</scope>
    <source>
        <strain evidence="8 9">S276</strain>
    </source>
</reference>
<dbReference type="SUPFAM" id="SSF47473">
    <property type="entry name" value="EF-hand"/>
    <property type="match status" value="1"/>
</dbReference>
<proteinExistence type="predicted"/>
<gene>
    <name evidence="8" type="ORF">CBR_g31249</name>
</gene>
<evidence type="ECO:0000256" key="6">
    <source>
        <dbReference type="SAM" id="MobiDB-lite"/>
    </source>
</evidence>
<dbReference type="GO" id="GO:0051639">
    <property type="term" value="P:actin filament network formation"/>
    <property type="evidence" value="ECO:0007669"/>
    <property type="project" value="TreeGrafter"/>
</dbReference>
<name>A0A388JY23_CHABU</name>
<keyword evidence="2" id="KW-0479">Metal-binding</keyword>
<dbReference type="GO" id="GO:0005737">
    <property type="term" value="C:cytoplasm"/>
    <property type="evidence" value="ECO:0007669"/>
    <property type="project" value="TreeGrafter"/>
</dbReference>
<dbReference type="InterPro" id="IPR036872">
    <property type="entry name" value="CH_dom_sf"/>
</dbReference>
<dbReference type="EMBL" id="BFEA01000030">
    <property type="protein sequence ID" value="GBG62613.1"/>
    <property type="molecule type" value="Genomic_DNA"/>
</dbReference>
<feature type="compositionally biased region" description="Low complexity" evidence="6">
    <location>
        <begin position="912"/>
        <end position="923"/>
    </location>
</feature>
<feature type="domain" description="Calponin-homology (CH)" evidence="7">
    <location>
        <begin position="130"/>
        <end position="247"/>
    </location>
</feature>
<dbReference type="GO" id="GO:0051017">
    <property type="term" value="P:actin filament bundle assembly"/>
    <property type="evidence" value="ECO:0007669"/>
    <property type="project" value="InterPro"/>
</dbReference>
<dbReference type="Gene3D" id="1.10.238.10">
    <property type="entry name" value="EF-hand"/>
    <property type="match status" value="1"/>
</dbReference>
<evidence type="ECO:0000256" key="3">
    <source>
        <dbReference type="ARBA" id="ARBA00022737"/>
    </source>
</evidence>